<dbReference type="RefSeq" id="WP_092675049.1">
    <property type="nucleotide sequence ID" value="NZ_BMDN01000002.1"/>
</dbReference>
<keyword evidence="8" id="KW-1185">Reference proteome</keyword>
<dbReference type="AlphaFoldDB" id="A0A1H1ZXI6"/>
<dbReference type="GO" id="GO:0016491">
    <property type="term" value="F:oxidoreductase activity"/>
    <property type="evidence" value="ECO:0007669"/>
    <property type="project" value="UniProtKB-KW"/>
</dbReference>
<dbReference type="PANTHER" id="PTHR43103">
    <property type="entry name" value="NUCLEOSIDE-DIPHOSPHATE-SUGAR EPIMERASE"/>
    <property type="match status" value="1"/>
</dbReference>
<dbReference type="Proteomes" id="UP000893823">
    <property type="component" value="Unassembled WGS sequence"/>
</dbReference>
<organism evidence="6 7">
    <name type="scientific">Agromyces flavus</name>
    <dbReference type="NCBI Taxonomy" id="589382"/>
    <lineage>
        <taxon>Bacteria</taxon>
        <taxon>Bacillati</taxon>
        <taxon>Actinomycetota</taxon>
        <taxon>Actinomycetes</taxon>
        <taxon>Micrococcales</taxon>
        <taxon>Microbacteriaceae</taxon>
        <taxon>Agromyces</taxon>
    </lineage>
</organism>
<reference evidence="5" key="3">
    <citation type="submission" date="2022-06" db="EMBL/GenBank/DDBJ databases">
        <title>Genomic Encyclopedia of Type Strains, Phase III (KMG-III): the genomes of soil and plant-associated and newly described type strains.</title>
        <authorList>
            <person name="Whitman W."/>
        </authorList>
    </citation>
    <scope>NUCLEOTIDE SEQUENCE</scope>
    <source>
        <strain evidence="5">CPCC 202695</strain>
    </source>
</reference>
<feature type="domain" description="NAD-dependent epimerase/dehydratase" evidence="4">
    <location>
        <begin position="5"/>
        <end position="189"/>
    </location>
</feature>
<evidence type="ECO:0000256" key="3">
    <source>
        <dbReference type="ARBA" id="ARBA00023027"/>
    </source>
</evidence>
<dbReference type="InterPro" id="IPR036291">
    <property type="entry name" value="NAD(P)-bd_dom_sf"/>
</dbReference>
<dbReference type="EMBL" id="SODL02000002">
    <property type="protein sequence ID" value="MCP2367322.1"/>
    <property type="molecule type" value="Genomic_DNA"/>
</dbReference>
<keyword evidence="2" id="KW-0560">Oxidoreductase</keyword>
<reference evidence="7" key="2">
    <citation type="submission" date="2016-10" db="EMBL/GenBank/DDBJ databases">
        <authorList>
            <person name="Varghese N."/>
            <person name="Submissions S."/>
        </authorList>
    </citation>
    <scope>NUCLEOTIDE SEQUENCE [LARGE SCALE GENOMIC DNA]</scope>
    <source>
        <strain evidence="7">CPCC 202695</strain>
    </source>
</reference>
<evidence type="ECO:0000313" key="8">
    <source>
        <dbReference type="Proteomes" id="UP000893823"/>
    </source>
</evidence>
<protein>
    <submittedName>
        <fullName evidence="6">Nucleoside-diphosphate-sugar epimerase</fullName>
    </submittedName>
</protein>
<dbReference type="STRING" id="589382.SAMN04489721_3400"/>
<dbReference type="Gene3D" id="3.40.50.720">
    <property type="entry name" value="NAD(P)-binding Rossmann-like Domain"/>
    <property type="match status" value="1"/>
</dbReference>
<evidence type="ECO:0000256" key="2">
    <source>
        <dbReference type="ARBA" id="ARBA00023002"/>
    </source>
</evidence>
<dbReference type="Proteomes" id="UP000199482">
    <property type="component" value="Chromosome I"/>
</dbReference>
<dbReference type="OrthoDB" id="9795501at2"/>
<evidence type="ECO:0000256" key="1">
    <source>
        <dbReference type="ARBA" id="ARBA00007637"/>
    </source>
</evidence>
<dbReference type="InterPro" id="IPR001509">
    <property type="entry name" value="Epimerase_deHydtase"/>
</dbReference>
<evidence type="ECO:0000259" key="4">
    <source>
        <dbReference type="Pfam" id="PF01370"/>
    </source>
</evidence>
<dbReference type="SUPFAM" id="SSF51735">
    <property type="entry name" value="NAD(P)-binding Rossmann-fold domains"/>
    <property type="match status" value="1"/>
</dbReference>
<gene>
    <name evidence="5" type="ORF">BCL57_001476</name>
    <name evidence="6" type="ORF">SAMN04489721_3400</name>
</gene>
<sequence length="290" mass="31922">MSKRICVTGASGLAGRAVVHDLLAHGYEVLATDVVAPSHLLPSRESRNDLVYTRADLTDFGDTIEVLTGVDAVVHLAAIPAPGLFTPARTLNVNDAMNSNVFLAAAQLGLERVVWASSETTLGLDFGPDNLPWYLPLDEDHYPRPTTTYSLSKVLGETMAEHVSAWSGIPFVALRFSNVIDPARYDEFPGFEERPESRRFNAFGYIDVRDAAQSVRRALEADVTGARAYVIANPDTVMSRSTSRLVEEFFPGVELRKDFGEHESLFSIERARAELGFEPEHGWRGNSPLD</sequence>
<evidence type="ECO:0000313" key="5">
    <source>
        <dbReference type="EMBL" id="MCP2367322.1"/>
    </source>
</evidence>
<evidence type="ECO:0000313" key="7">
    <source>
        <dbReference type="Proteomes" id="UP000199482"/>
    </source>
</evidence>
<proteinExistence type="inferred from homology"/>
<accession>A0A1H1ZXI6</accession>
<keyword evidence="3" id="KW-0520">NAD</keyword>
<dbReference type="EMBL" id="LT629755">
    <property type="protein sequence ID" value="SDT38383.1"/>
    <property type="molecule type" value="Genomic_DNA"/>
</dbReference>
<reference evidence="6" key="1">
    <citation type="submission" date="2016-10" db="EMBL/GenBank/DDBJ databases">
        <authorList>
            <person name="de Groot N.N."/>
        </authorList>
    </citation>
    <scope>NUCLEOTIDE SEQUENCE [LARGE SCALE GENOMIC DNA]</scope>
    <source>
        <strain evidence="6">CPCC 202695</strain>
    </source>
</reference>
<dbReference type="Pfam" id="PF01370">
    <property type="entry name" value="Epimerase"/>
    <property type="match status" value="1"/>
</dbReference>
<comment type="similarity">
    <text evidence="1">Belongs to the NAD(P)-dependent epimerase/dehydratase family.</text>
</comment>
<name>A0A1H1ZXI6_9MICO</name>
<dbReference type="PANTHER" id="PTHR43103:SF5">
    <property type="entry name" value="4-EPIMERASE, PUTATIVE (AFU_ORTHOLOGUE AFUA_7G00360)-RELATED"/>
    <property type="match status" value="1"/>
</dbReference>
<evidence type="ECO:0000313" key="6">
    <source>
        <dbReference type="EMBL" id="SDT38383.1"/>
    </source>
</evidence>